<protein>
    <submittedName>
        <fullName evidence="2">Uncharacterized protein</fullName>
    </submittedName>
</protein>
<dbReference type="EMBL" id="LR798346">
    <property type="protein sequence ID" value="CAB5225623.1"/>
    <property type="molecule type" value="Genomic_DNA"/>
</dbReference>
<evidence type="ECO:0000313" key="2">
    <source>
        <dbReference type="EMBL" id="CAB4157515.1"/>
    </source>
</evidence>
<name>A0A6J5NJU4_9CAUD</name>
<dbReference type="EMBL" id="LR796654">
    <property type="protein sequence ID" value="CAB4157515.1"/>
    <property type="molecule type" value="Genomic_DNA"/>
</dbReference>
<proteinExistence type="predicted"/>
<feature type="coiled-coil region" evidence="1">
    <location>
        <begin position="177"/>
        <end position="211"/>
    </location>
</feature>
<keyword evidence="1" id="KW-0175">Coiled coil</keyword>
<gene>
    <name evidence="2" type="ORF">UFOVP686_23</name>
    <name evidence="3" type="ORF">UFOVP752_43</name>
</gene>
<organism evidence="2">
    <name type="scientific">uncultured Caudovirales phage</name>
    <dbReference type="NCBI Taxonomy" id="2100421"/>
    <lineage>
        <taxon>Viruses</taxon>
        <taxon>Duplodnaviria</taxon>
        <taxon>Heunggongvirae</taxon>
        <taxon>Uroviricota</taxon>
        <taxon>Caudoviricetes</taxon>
        <taxon>Peduoviridae</taxon>
        <taxon>Maltschvirus</taxon>
        <taxon>Maltschvirus maltsch</taxon>
    </lineage>
</organism>
<accession>A0A6J5NJU4</accession>
<sequence>MNTTQREIKLDDLLNDPFRNRTSPNLGGVRAEDDNRFQNDNKLHVRFYSRPSMNAAKSRDAGRPIHEQVDFVEIMVPGDKHSMIDRKAREVDKRRFSRQWAAYAAGKQDEQAGTPLTALPFMSPAKAEEYRFFNITTAEQLAGAADGSSAAQSIMGFNGDKQKANAYLQMAAGNAPILKMQQAIEEKDNQINAMQEQMNQMNQRLMEISQKSTKKAVTAE</sequence>
<reference evidence="2" key="1">
    <citation type="submission" date="2020-04" db="EMBL/GenBank/DDBJ databases">
        <authorList>
            <person name="Chiriac C."/>
            <person name="Salcher M."/>
            <person name="Ghai R."/>
            <person name="Kavagutti S V."/>
        </authorList>
    </citation>
    <scope>NUCLEOTIDE SEQUENCE</scope>
</reference>
<evidence type="ECO:0000313" key="3">
    <source>
        <dbReference type="EMBL" id="CAB5225623.1"/>
    </source>
</evidence>
<evidence type="ECO:0000256" key="1">
    <source>
        <dbReference type="SAM" id="Coils"/>
    </source>
</evidence>